<keyword evidence="4" id="KW-0175">Coiled coil</keyword>
<dbReference type="AlphaFoldDB" id="A0A841BUM8"/>
<dbReference type="Proteomes" id="UP000587527">
    <property type="component" value="Unassembled WGS sequence"/>
</dbReference>
<dbReference type="CDD" id="cd07377">
    <property type="entry name" value="WHTH_GntR"/>
    <property type="match status" value="1"/>
</dbReference>
<keyword evidence="1" id="KW-0805">Transcription regulation</keyword>
<dbReference type="Gene3D" id="1.10.10.10">
    <property type="entry name" value="Winged helix-like DNA-binding domain superfamily/Winged helix DNA-binding domain"/>
    <property type="match status" value="1"/>
</dbReference>
<dbReference type="SUPFAM" id="SSF46785">
    <property type="entry name" value="Winged helix' DNA-binding domain"/>
    <property type="match status" value="1"/>
</dbReference>
<keyword evidence="3" id="KW-0804">Transcription</keyword>
<evidence type="ECO:0000259" key="5">
    <source>
        <dbReference type="PROSITE" id="PS50949"/>
    </source>
</evidence>
<evidence type="ECO:0000256" key="3">
    <source>
        <dbReference type="ARBA" id="ARBA00023163"/>
    </source>
</evidence>
<dbReference type="GO" id="GO:0003700">
    <property type="term" value="F:DNA-binding transcription factor activity"/>
    <property type="evidence" value="ECO:0007669"/>
    <property type="project" value="InterPro"/>
</dbReference>
<dbReference type="InterPro" id="IPR050679">
    <property type="entry name" value="Bact_HTH_transcr_reg"/>
</dbReference>
<proteinExistence type="predicted"/>
<evidence type="ECO:0000313" key="6">
    <source>
        <dbReference type="EMBL" id="MBB5871156.1"/>
    </source>
</evidence>
<dbReference type="RefSeq" id="WP_184839027.1">
    <property type="nucleotide sequence ID" value="NZ_JACHMN010000002.1"/>
</dbReference>
<dbReference type="InterPro" id="IPR000524">
    <property type="entry name" value="Tscrpt_reg_HTH_GntR"/>
</dbReference>
<dbReference type="GO" id="GO:0045892">
    <property type="term" value="P:negative regulation of DNA-templated transcription"/>
    <property type="evidence" value="ECO:0007669"/>
    <property type="project" value="TreeGrafter"/>
</dbReference>
<feature type="domain" description="HTH gntR-type" evidence="5">
    <location>
        <begin position="12"/>
        <end position="80"/>
    </location>
</feature>
<dbReference type="GO" id="GO:0003677">
    <property type="term" value="F:DNA binding"/>
    <property type="evidence" value="ECO:0007669"/>
    <property type="project" value="UniProtKB-KW"/>
</dbReference>
<evidence type="ECO:0000256" key="2">
    <source>
        <dbReference type="ARBA" id="ARBA00023125"/>
    </source>
</evidence>
<evidence type="ECO:0000313" key="7">
    <source>
        <dbReference type="Proteomes" id="UP000587527"/>
    </source>
</evidence>
<accession>A0A841BUM8</accession>
<dbReference type="SMART" id="SM00345">
    <property type="entry name" value="HTH_GNTR"/>
    <property type="match status" value="1"/>
</dbReference>
<comment type="caution">
    <text evidence="6">The sequence shown here is derived from an EMBL/GenBank/DDBJ whole genome shotgun (WGS) entry which is preliminary data.</text>
</comment>
<protein>
    <submittedName>
        <fullName evidence="6">GntR family transcriptional regulator</fullName>
    </submittedName>
</protein>
<dbReference type="InterPro" id="IPR036388">
    <property type="entry name" value="WH-like_DNA-bd_sf"/>
</dbReference>
<gene>
    <name evidence="6" type="ORF">F4553_004535</name>
</gene>
<dbReference type="PANTHER" id="PTHR44846:SF17">
    <property type="entry name" value="GNTR-FAMILY TRANSCRIPTIONAL REGULATOR"/>
    <property type="match status" value="1"/>
</dbReference>
<dbReference type="PROSITE" id="PS50949">
    <property type="entry name" value="HTH_GNTR"/>
    <property type="match status" value="1"/>
</dbReference>
<keyword evidence="7" id="KW-1185">Reference proteome</keyword>
<dbReference type="EMBL" id="JACHMN010000002">
    <property type="protein sequence ID" value="MBB5871156.1"/>
    <property type="molecule type" value="Genomic_DNA"/>
</dbReference>
<reference evidence="6 7" key="1">
    <citation type="submission" date="2020-08" db="EMBL/GenBank/DDBJ databases">
        <title>Sequencing the genomes of 1000 actinobacteria strains.</title>
        <authorList>
            <person name="Klenk H.-P."/>
        </authorList>
    </citation>
    <scope>NUCLEOTIDE SEQUENCE [LARGE SCALE GENOMIC DNA]</scope>
    <source>
        <strain evidence="6 7">DSM 45362</strain>
    </source>
</reference>
<dbReference type="PANTHER" id="PTHR44846">
    <property type="entry name" value="MANNOSYL-D-GLYCERATE TRANSPORT/METABOLISM SYSTEM REPRESSOR MNGR-RELATED"/>
    <property type="match status" value="1"/>
</dbReference>
<dbReference type="InterPro" id="IPR036390">
    <property type="entry name" value="WH_DNA-bd_sf"/>
</dbReference>
<keyword evidence="2" id="KW-0238">DNA-binding</keyword>
<name>A0A841BUM8_9ACTN</name>
<sequence length="118" mass="12844">MSESKILANDPRPPYVQIADDIRASIAAGTLKTGDRIRSARLLSEAYGVAPMTIWQALRVLKAEGLLVSWKGRGVFVGEPAADVSEAEEGDLIERLDDVLAQLRSLEQRVTAIEAARK</sequence>
<evidence type="ECO:0000256" key="1">
    <source>
        <dbReference type="ARBA" id="ARBA00023015"/>
    </source>
</evidence>
<organism evidence="6 7">
    <name type="scientific">Allocatelliglobosispora scoriae</name>
    <dbReference type="NCBI Taxonomy" id="643052"/>
    <lineage>
        <taxon>Bacteria</taxon>
        <taxon>Bacillati</taxon>
        <taxon>Actinomycetota</taxon>
        <taxon>Actinomycetes</taxon>
        <taxon>Micromonosporales</taxon>
        <taxon>Micromonosporaceae</taxon>
        <taxon>Allocatelliglobosispora</taxon>
    </lineage>
</organism>
<dbReference type="Pfam" id="PF00392">
    <property type="entry name" value="GntR"/>
    <property type="match status" value="1"/>
</dbReference>
<feature type="coiled-coil region" evidence="4">
    <location>
        <begin position="89"/>
        <end position="116"/>
    </location>
</feature>
<evidence type="ECO:0000256" key="4">
    <source>
        <dbReference type="SAM" id="Coils"/>
    </source>
</evidence>